<organism evidence="1 2">
    <name type="scientific">Neobacillus vireti LMG 21834</name>
    <dbReference type="NCBI Taxonomy" id="1131730"/>
    <lineage>
        <taxon>Bacteria</taxon>
        <taxon>Bacillati</taxon>
        <taxon>Bacillota</taxon>
        <taxon>Bacilli</taxon>
        <taxon>Bacillales</taxon>
        <taxon>Bacillaceae</taxon>
        <taxon>Neobacillus</taxon>
    </lineage>
</organism>
<accession>A0AB94IG40</accession>
<keyword evidence="2" id="KW-1185">Reference proteome</keyword>
<sequence>MLFYGSVETCPQAVDIVETPLYFLIILFPQPELPLMLLYIYKLLGCVLLYDSYFHGTLVD</sequence>
<protein>
    <submittedName>
        <fullName evidence="1">Uncharacterized protein</fullName>
    </submittedName>
</protein>
<evidence type="ECO:0000313" key="1">
    <source>
        <dbReference type="EMBL" id="ETI66078.1"/>
    </source>
</evidence>
<dbReference type="Proteomes" id="UP000018877">
    <property type="component" value="Unassembled WGS sequence"/>
</dbReference>
<proteinExistence type="predicted"/>
<name>A0AB94IG40_9BACI</name>
<dbReference type="AlphaFoldDB" id="A0AB94IG40"/>
<dbReference type="EMBL" id="ALAN01000183">
    <property type="protein sequence ID" value="ETI66078.1"/>
    <property type="molecule type" value="Genomic_DNA"/>
</dbReference>
<reference evidence="1 2" key="1">
    <citation type="journal article" date="2014" name="Environ. Microbiol.">
        <title>The nitrate-ammonifying and nosZ-carrying bacterium Bacillus vireti is a potent source and sink for nitric and nitrous oxide under high nitrate conditions.</title>
        <authorList>
            <person name="Mania D."/>
            <person name="Heylen K."/>
            <person name="van Spanning R.J."/>
            <person name="Frostegard A."/>
        </authorList>
    </citation>
    <scope>NUCLEOTIDE SEQUENCE [LARGE SCALE GENOMIC DNA]</scope>
    <source>
        <strain evidence="1 2">LMG 21834</strain>
    </source>
</reference>
<comment type="caution">
    <text evidence="1">The sequence shown here is derived from an EMBL/GenBank/DDBJ whole genome shotgun (WGS) entry which is preliminary data.</text>
</comment>
<gene>
    <name evidence="1" type="ORF">BAVI_24423</name>
</gene>
<evidence type="ECO:0000313" key="2">
    <source>
        <dbReference type="Proteomes" id="UP000018877"/>
    </source>
</evidence>